<keyword evidence="1" id="KW-0812">Transmembrane</keyword>
<feature type="transmembrane region" description="Helical" evidence="1">
    <location>
        <begin position="45"/>
        <end position="66"/>
    </location>
</feature>
<evidence type="ECO:0000256" key="1">
    <source>
        <dbReference type="SAM" id="Phobius"/>
    </source>
</evidence>
<name>A0A6J6LGB4_9ZZZZ</name>
<accession>A0A6J6LGB4</accession>
<gene>
    <name evidence="2" type="ORF">UFOPK2243_01105</name>
</gene>
<dbReference type="EMBL" id="CAEZWL010000050">
    <property type="protein sequence ID" value="CAB4660726.1"/>
    <property type="molecule type" value="Genomic_DNA"/>
</dbReference>
<protein>
    <submittedName>
        <fullName evidence="2">Unannotated protein</fullName>
    </submittedName>
</protein>
<proteinExistence type="predicted"/>
<feature type="transmembrane region" description="Helical" evidence="1">
    <location>
        <begin position="12"/>
        <end position="33"/>
    </location>
</feature>
<keyword evidence="1" id="KW-0472">Membrane</keyword>
<dbReference type="AlphaFoldDB" id="A0A6J6LGB4"/>
<evidence type="ECO:0000313" key="2">
    <source>
        <dbReference type="EMBL" id="CAB4660726.1"/>
    </source>
</evidence>
<organism evidence="2">
    <name type="scientific">freshwater metagenome</name>
    <dbReference type="NCBI Taxonomy" id="449393"/>
    <lineage>
        <taxon>unclassified sequences</taxon>
        <taxon>metagenomes</taxon>
        <taxon>ecological metagenomes</taxon>
    </lineage>
</organism>
<reference evidence="2" key="1">
    <citation type="submission" date="2020-05" db="EMBL/GenBank/DDBJ databases">
        <authorList>
            <person name="Chiriac C."/>
            <person name="Salcher M."/>
            <person name="Ghai R."/>
            <person name="Kavagutti S V."/>
        </authorList>
    </citation>
    <scope>NUCLEOTIDE SEQUENCE</scope>
</reference>
<sequence length="76" mass="8810">MCGIIGIPRKKFFFWNSVSAIIWADGIILAGYFLGESVKDSLETYLLPITLLVLLITTLPVIFELFREWRTKKEWS</sequence>
<keyword evidence="1" id="KW-1133">Transmembrane helix</keyword>